<evidence type="ECO:0000256" key="2">
    <source>
        <dbReference type="ARBA" id="ARBA00022723"/>
    </source>
</evidence>
<dbReference type="Gene3D" id="3.90.1590.10">
    <property type="entry name" value="glutathione-dependent formaldehyde- activating enzyme (gfa)"/>
    <property type="match status" value="1"/>
</dbReference>
<sequence length="131" mass="14329">MTARQARCRCGAVTVACTGEPVRVSVCHCSNCKRRSGSAFAVQARFPDDAVEIIGETRGWEEVGESGSLFRHRFCPQCGVAVAYTLDSMPGVTAIPLGLFDDPHFGRLEYSVFEERKLAWVAITGDVAHYD</sequence>
<name>A0A6G6Y6J5_9SPHN</name>
<comment type="similarity">
    <text evidence="1">Belongs to the Gfa family.</text>
</comment>
<dbReference type="GO" id="GO:0016846">
    <property type="term" value="F:carbon-sulfur lyase activity"/>
    <property type="evidence" value="ECO:0007669"/>
    <property type="project" value="InterPro"/>
</dbReference>
<keyword evidence="3" id="KW-0862">Zinc</keyword>
<dbReference type="KEGG" id="spzr:G5C33_11940"/>
<gene>
    <name evidence="6" type="ORF">G5C33_11940</name>
</gene>
<dbReference type="PANTHER" id="PTHR33337">
    <property type="entry name" value="GFA DOMAIN-CONTAINING PROTEIN"/>
    <property type="match status" value="1"/>
</dbReference>
<evidence type="ECO:0000256" key="1">
    <source>
        <dbReference type="ARBA" id="ARBA00005495"/>
    </source>
</evidence>
<dbReference type="InterPro" id="IPR006913">
    <property type="entry name" value="CENP-V/GFA"/>
</dbReference>
<dbReference type="EMBL" id="CP049109">
    <property type="protein sequence ID" value="QIG80417.1"/>
    <property type="molecule type" value="Genomic_DNA"/>
</dbReference>
<protein>
    <submittedName>
        <fullName evidence="6">GFA family protein</fullName>
    </submittedName>
</protein>
<reference evidence="6 7" key="1">
    <citation type="submission" date="2020-02" db="EMBL/GenBank/DDBJ databases">
        <authorList>
            <person name="Zheng R.K."/>
            <person name="Sun C.M."/>
        </authorList>
    </citation>
    <scope>NUCLEOTIDE SEQUENCE [LARGE SCALE GENOMIC DNA]</scope>
    <source>
        <strain evidence="7">zrk23</strain>
    </source>
</reference>
<dbReference type="GO" id="GO:0046872">
    <property type="term" value="F:metal ion binding"/>
    <property type="evidence" value="ECO:0007669"/>
    <property type="project" value="UniProtKB-KW"/>
</dbReference>
<evidence type="ECO:0000313" key="7">
    <source>
        <dbReference type="Proteomes" id="UP000501568"/>
    </source>
</evidence>
<keyword evidence="7" id="KW-1185">Reference proteome</keyword>
<dbReference type="InterPro" id="IPR011057">
    <property type="entry name" value="Mss4-like_sf"/>
</dbReference>
<proteinExistence type="inferred from homology"/>
<keyword evidence="4" id="KW-0456">Lyase</keyword>
<evidence type="ECO:0000256" key="3">
    <source>
        <dbReference type="ARBA" id="ARBA00022833"/>
    </source>
</evidence>
<accession>A0A6G6Y6J5</accession>
<organism evidence="6 7">
    <name type="scientific">Stakelama tenebrarum</name>
    <dbReference type="NCBI Taxonomy" id="2711215"/>
    <lineage>
        <taxon>Bacteria</taxon>
        <taxon>Pseudomonadati</taxon>
        <taxon>Pseudomonadota</taxon>
        <taxon>Alphaproteobacteria</taxon>
        <taxon>Sphingomonadales</taxon>
        <taxon>Sphingomonadaceae</taxon>
        <taxon>Stakelama</taxon>
    </lineage>
</organism>
<dbReference type="Proteomes" id="UP000501568">
    <property type="component" value="Chromosome"/>
</dbReference>
<evidence type="ECO:0000256" key="4">
    <source>
        <dbReference type="ARBA" id="ARBA00023239"/>
    </source>
</evidence>
<dbReference type="PANTHER" id="PTHR33337:SF40">
    <property type="entry name" value="CENP-V_GFA DOMAIN-CONTAINING PROTEIN-RELATED"/>
    <property type="match status" value="1"/>
</dbReference>
<evidence type="ECO:0000259" key="5">
    <source>
        <dbReference type="PROSITE" id="PS51891"/>
    </source>
</evidence>
<dbReference type="SUPFAM" id="SSF51316">
    <property type="entry name" value="Mss4-like"/>
    <property type="match status" value="1"/>
</dbReference>
<feature type="domain" description="CENP-V/GFA" evidence="5">
    <location>
        <begin position="4"/>
        <end position="111"/>
    </location>
</feature>
<keyword evidence="2" id="KW-0479">Metal-binding</keyword>
<evidence type="ECO:0000313" key="6">
    <source>
        <dbReference type="EMBL" id="QIG80417.1"/>
    </source>
</evidence>
<dbReference type="AlphaFoldDB" id="A0A6G6Y6J5"/>
<dbReference type="Pfam" id="PF04828">
    <property type="entry name" value="GFA"/>
    <property type="match status" value="1"/>
</dbReference>
<dbReference type="PROSITE" id="PS51891">
    <property type="entry name" value="CENP_V_GFA"/>
    <property type="match status" value="1"/>
</dbReference>